<gene>
    <name evidence="1" type="ORF">CP985_03190</name>
</gene>
<name>A0AAX2AJS0_9BACT</name>
<keyword evidence="2" id="KW-1185">Reference proteome</keyword>
<evidence type="ECO:0000313" key="2">
    <source>
        <dbReference type="Proteomes" id="UP000290092"/>
    </source>
</evidence>
<organism evidence="1 2">
    <name type="scientific">Malaciobacter mytili LMG 24559</name>
    <dbReference type="NCBI Taxonomy" id="1032238"/>
    <lineage>
        <taxon>Bacteria</taxon>
        <taxon>Pseudomonadati</taxon>
        <taxon>Campylobacterota</taxon>
        <taxon>Epsilonproteobacteria</taxon>
        <taxon>Campylobacterales</taxon>
        <taxon>Arcobacteraceae</taxon>
        <taxon>Malaciobacter</taxon>
    </lineage>
</organism>
<dbReference type="KEGG" id="amyt:AMYT_a0063"/>
<proteinExistence type="predicted"/>
<sequence length="298" mass="34039">MKIKVPFYYMANVIMPRKRKSESVMVQDKVTIEIKEFRKEDIPVAFRVENDDLPFELRTLDKEILFDGKKLWTLDFEKIKNEDNRTVGIEAVYIDTVKKKTESGGENHKWSCSTVDAPFYGFWHSAKCAMERYDEKLKTKKELLKQCRKWVDDNRKEVLKEIRTKARSIIAIDNAMYKTASEPRYVVMTFGLGNNHGGTGMSVTNYYNSNICKSKYFTALQYEEACSHAINVAKNRGDSESIERIGDDKIVVLMPEAVKLNPNKDHRNGNEFLNSIETGIQAAGPLGGLVVALSAITQ</sequence>
<dbReference type="RefSeq" id="WP_114843270.1">
    <property type="nucleotide sequence ID" value="NZ_CP031220.1"/>
</dbReference>
<reference evidence="1 2" key="1">
    <citation type="submission" date="2017-09" db="EMBL/GenBank/DDBJ databases">
        <title>Genomics of the genus Arcobacter.</title>
        <authorList>
            <person name="Perez-Cataluna A."/>
            <person name="Figueras M.J."/>
            <person name="Salas-Masso N."/>
        </authorList>
    </citation>
    <scope>NUCLEOTIDE SEQUENCE [LARGE SCALE GENOMIC DNA]</scope>
    <source>
        <strain evidence="1 2">CECT 7386</strain>
    </source>
</reference>
<comment type="caution">
    <text evidence="1">The sequence shown here is derived from an EMBL/GenBank/DDBJ whole genome shotgun (WGS) entry which is preliminary data.</text>
</comment>
<protein>
    <submittedName>
        <fullName evidence="1">Uncharacterized protein</fullName>
    </submittedName>
</protein>
<dbReference type="Proteomes" id="UP000290092">
    <property type="component" value="Unassembled WGS sequence"/>
</dbReference>
<dbReference type="AlphaFoldDB" id="A0AAX2AJS0"/>
<accession>A0AAX2AJS0</accession>
<evidence type="ECO:0000313" key="1">
    <source>
        <dbReference type="EMBL" id="RXK16429.1"/>
    </source>
</evidence>
<dbReference type="EMBL" id="NXID01000008">
    <property type="protein sequence ID" value="RXK16429.1"/>
    <property type="molecule type" value="Genomic_DNA"/>
</dbReference>